<evidence type="ECO:0000313" key="13">
    <source>
        <dbReference type="EMBL" id="QOS67974.1"/>
    </source>
</evidence>
<evidence type="ECO:0000256" key="5">
    <source>
        <dbReference type="ARBA" id="ARBA00022723"/>
    </source>
</evidence>
<dbReference type="Gene3D" id="3.10.520.10">
    <property type="entry name" value="ApbE-like domains"/>
    <property type="match status" value="1"/>
</dbReference>
<dbReference type="KEGG" id="egd:GS424_015965"/>
<dbReference type="InterPro" id="IPR003374">
    <property type="entry name" value="ApbE-like_sf"/>
</dbReference>
<protein>
    <recommendedName>
        <fullName evidence="2 10">FAD:protein FMN transferase</fullName>
        <ecNumber evidence="1 10">2.7.1.180</ecNumber>
    </recommendedName>
    <alternativeName>
        <fullName evidence="8 10">Flavin transferase</fullName>
    </alternativeName>
</protein>
<feature type="binding site" evidence="11">
    <location>
        <position position="299"/>
    </location>
    <ligand>
        <name>Mg(2+)</name>
        <dbReference type="ChEBI" id="CHEBI:18420"/>
    </ligand>
</feature>
<name>A0A6L7IPC1_9ACTN</name>
<dbReference type="InterPro" id="IPR006311">
    <property type="entry name" value="TAT_signal"/>
</dbReference>
<dbReference type="Pfam" id="PF02424">
    <property type="entry name" value="ApbE"/>
    <property type="match status" value="1"/>
</dbReference>
<keyword evidence="7 10" id="KW-0460">Magnesium</keyword>
<keyword evidence="12" id="KW-0732">Signal</keyword>
<feature type="signal peptide" evidence="12">
    <location>
        <begin position="1"/>
        <end position="33"/>
    </location>
</feature>
<evidence type="ECO:0000256" key="10">
    <source>
        <dbReference type="PIRNR" id="PIRNR006268"/>
    </source>
</evidence>
<dbReference type="GO" id="GO:0016740">
    <property type="term" value="F:transferase activity"/>
    <property type="evidence" value="ECO:0007669"/>
    <property type="project" value="UniProtKB-UniRule"/>
</dbReference>
<dbReference type="PANTHER" id="PTHR30040:SF2">
    <property type="entry name" value="FAD:PROTEIN FMN TRANSFERASE"/>
    <property type="match status" value="1"/>
</dbReference>
<feature type="binding site" evidence="11">
    <location>
        <position position="181"/>
    </location>
    <ligand>
        <name>Mg(2+)</name>
        <dbReference type="ChEBI" id="CHEBI:18420"/>
    </ligand>
</feature>
<dbReference type="EC" id="2.7.1.180" evidence="1 10"/>
<evidence type="ECO:0000256" key="1">
    <source>
        <dbReference type="ARBA" id="ARBA00011955"/>
    </source>
</evidence>
<evidence type="ECO:0000256" key="8">
    <source>
        <dbReference type="ARBA" id="ARBA00031306"/>
    </source>
</evidence>
<accession>A0A6L7IPC1</accession>
<reference evidence="13 14" key="1">
    <citation type="submission" date="2020-10" db="EMBL/GenBank/DDBJ databases">
        <title>Eggerthella sp. nov., isolated from human feces.</title>
        <authorList>
            <person name="Yajun G."/>
        </authorList>
    </citation>
    <scope>NUCLEOTIDE SEQUENCE [LARGE SCALE GENOMIC DNA]</scope>
    <source>
        <strain evidence="13 14">HF-1101</strain>
    </source>
</reference>
<keyword evidence="4 10" id="KW-0808">Transferase</keyword>
<dbReference type="SUPFAM" id="SSF143631">
    <property type="entry name" value="ApbE-like"/>
    <property type="match status" value="1"/>
</dbReference>
<evidence type="ECO:0000256" key="3">
    <source>
        <dbReference type="ARBA" id="ARBA00022630"/>
    </source>
</evidence>
<feature type="binding site" evidence="11">
    <location>
        <position position="295"/>
    </location>
    <ligand>
        <name>Mg(2+)</name>
        <dbReference type="ChEBI" id="CHEBI:18420"/>
    </ligand>
</feature>
<feature type="chain" id="PRO_5039923410" description="FAD:protein FMN transferase" evidence="12">
    <location>
        <begin position="34"/>
        <end position="341"/>
    </location>
</feature>
<comment type="cofactor">
    <cofactor evidence="11">
        <name>Mg(2+)</name>
        <dbReference type="ChEBI" id="CHEBI:18420"/>
    </cofactor>
    <cofactor evidence="11">
        <name>Mn(2+)</name>
        <dbReference type="ChEBI" id="CHEBI:29035"/>
    </cofactor>
    <text evidence="11">Magnesium. Can also use manganese.</text>
</comment>
<evidence type="ECO:0000256" key="6">
    <source>
        <dbReference type="ARBA" id="ARBA00022827"/>
    </source>
</evidence>
<dbReference type="AlphaFoldDB" id="A0A6L7IPC1"/>
<keyword evidence="3 10" id="KW-0285">Flavoprotein</keyword>
<comment type="catalytic activity">
    <reaction evidence="9 10">
        <text>L-threonyl-[protein] + FAD = FMN-L-threonyl-[protein] + AMP + H(+)</text>
        <dbReference type="Rhea" id="RHEA:36847"/>
        <dbReference type="Rhea" id="RHEA-COMP:11060"/>
        <dbReference type="Rhea" id="RHEA-COMP:11061"/>
        <dbReference type="ChEBI" id="CHEBI:15378"/>
        <dbReference type="ChEBI" id="CHEBI:30013"/>
        <dbReference type="ChEBI" id="CHEBI:57692"/>
        <dbReference type="ChEBI" id="CHEBI:74257"/>
        <dbReference type="ChEBI" id="CHEBI:456215"/>
        <dbReference type="EC" id="2.7.1.180"/>
    </reaction>
</comment>
<sequence>MLTRRSFVSLSALTLLGAAVPACLHGCGTIASADASEAGDADKPEKLSAFAFDTVVTIEAYGAGEALSQVEERLQYFERIFSRTLEGSDVYAINHADGMPVEVHGETAELLAAALRYSELSNGLFDPTIGSVSELWDFKNGVVPDDAALNDALEHVDFRTVGLDERTVTLTDPLAKLDLGGIAKGYIADDIVGFLRDNGCRSALVNLGGNTYALGTKPDGSAWRVGLQDPNQARGTLFATTSVADRSVVTSGINERSFLRDGVLYHHLLDPRTGMPARTGTASATIVSERSLDGDALSTIAFLMGPDDGPGFVQQQGDMQVVYMRTDGTVTSTDGLEIEAL</sequence>
<evidence type="ECO:0000256" key="7">
    <source>
        <dbReference type="ARBA" id="ARBA00022842"/>
    </source>
</evidence>
<dbReference type="Proteomes" id="UP000478463">
    <property type="component" value="Chromosome"/>
</dbReference>
<evidence type="ECO:0000256" key="9">
    <source>
        <dbReference type="ARBA" id="ARBA00048540"/>
    </source>
</evidence>
<evidence type="ECO:0000313" key="14">
    <source>
        <dbReference type="Proteomes" id="UP000478463"/>
    </source>
</evidence>
<gene>
    <name evidence="13" type="ORF">GS424_015965</name>
</gene>
<keyword evidence="5 10" id="KW-0479">Metal-binding</keyword>
<dbReference type="EMBL" id="CP063310">
    <property type="protein sequence ID" value="QOS67974.1"/>
    <property type="molecule type" value="Genomic_DNA"/>
</dbReference>
<proteinExistence type="inferred from homology"/>
<dbReference type="PANTHER" id="PTHR30040">
    <property type="entry name" value="THIAMINE BIOSYNTHESIS LIPOPROTEIN APBE"/>
    <property type="match status" value="1"/>
</dbReference>
<dbReference type="PIRSF" id="PIRSF006268">
    <property type="entry name" value="ApbE"/>
    <property type="match status" value="1"/>
</dbReference>
<evidence type="ECO:0000256" key="11">
    <source>
        <dbReference type="PIRSR" id="PIRSR006268-2"/>
    </source>
</evidence>
<evidence type="ECO:0000256" key="4">
    <source>
        <dbReference type="ARBA" id="ARBA00022679"/>
    </source>
</evidence>
<evidence type="ECO:0000256" key="12">
    <source>
        <dbReference type="SAM" id="SignalP"/>
    </source>
</evidence>
<evidence type="ECO:0000256" key="2">
    <source>
        <dbReference type="ARBA" id="ARBA00016337"/>
    </source>
</evidence>
<comment type="similarity">
    <text evidence="10">Belongs to the ApbE family.</text>
</comment>
<dbReference type="RefSeq" id="WP_160941428.1">
    <property type="nucleotide sequence ID" value="NZ_CP063310.1"/>
</dbReference>
<keyword evidence="6 10" id="KW-0274">FAD</keyword>
<organism evidence="13 14">
    <name type="scientific">Eggerthella guodeyinii</name>
    <dbReference type="NCBI Taxonomy" id="2690837"/>
    <lineage>
        <taxon>Bacteria</taxon>
        <taxon>Bacillati</taxon>
        <taxon>Actinomycetota</taxon>
        <taxon>Coriobacteriia</taxon>
        <taxon>Eggerthellales</taxon>
        <taxon>Eggerthellaceae</taxon>
        <taxon>Eggerthella</taxon>
    </lineage>
</organism>
<dbReference type="GO" id="GO:0046872">
    <property type="term" value="F:metal ion binding"/>
    <property type="evidence" value="ECO:0007669"/>
    <property type="project" value="UniProtKB-UniRule"/>
</dbReference>
<dbReference type="InterPro" id="IPR024932">
    <property type="entry name" value="ApbE"/>
</dbReference>
<dbReference type="PROSITE" id="PS51318">
    <property type="entry name" value="TAT"/>
    <property type="match status" value="1"/>
</dbReference>